<organism evidence="1 2">
    <name type="scientific">Scophthalmus maximus</name>
    <name type="common">Turbot</name>
    <name type="synonym">Psetta maxima</name>
    <dbReference type="NCBI Taxonomy" id="52904"/>
    <lineage>
        <taxon>Eukaryota</taxon>
        <taxon>Metazoa</taxon>
        <taxon>Chordata</taxon>
        <taxon>Craniata</taxon>
        <taxon>Vertebrata</taxon>
        <taxon>Euteleostomi</taxon>
        <taxon>Actinopterygii</taxon>
        <taxon>Neopterygii</taxon>
        <taxon>Teleostei</taxon>
        <taxon>Neoteleostei</taxon>
        <taxon>Acanthomorphata</taxon>
        <taxon>Carangaria</taxon>
        <taxon>Pleuronectiformes</taxon>
        <taxon>Pleuronectoidei</taxon>
        <taxon>Scophthalmidae</taxon>
        <taxon>Scophthalmus</taxon>
    </lineage>
</organism>
<reference evidence="1 2" key="1">
    <citation type="submission" date="2019-06" db="EMBL/GenBank/DDBJ databases">
        <title>Draft genomes of female and male turbot (Scophthalmus maximus).</title>
        <authorList>
            <person name="Xu H."/>
            <person name="Xu X.-W."/>
            <person name="Shao C."/>
            <person name="Chen S."/>
        </authorList>
    </citation>
    <scope>NUCLEOTIDE SEQUENCE [LARGE SCALE GENOMIC DNA]</scope>
    <source>
        <strain evidence="1">Ysfricsl-2016a</strain>
        <tissue evidence="1">Blood</tissue>
    </source>
</reference>
<name>A0A6A4TF20_SCOMX</name>
<dbReference type="Proteomes" id="UP000438429">
    <property type="component" value="Unassembled WGS sequence"/>
</dbReference>
<evidence type="ECO:0000313" key="1">
    <source>
        <dbReference type="EMBL" id="KAF0040782.1"/>
    </source>
</evidence>
<evidence type="ECO:0000313" key="2">
    <source>
        <dbReference type="Proteomes" id="UP000438429"/>
    </source>
</evidence>
<dbReference type="EMBL" id="VEVO01000006">
    <property type="protein sequence ID" value="KAF0040782.1"/>
    <property type="molecule type" value="Genomic_DNA"/>
</dbReference>
<protein>
    <submittedName>
        <fullName evidence="1">Uncharacterized protein</fullName>
    </submittedName>
</protein>
<accession>A0A6A4TF20</accession>
<sequence length="236" mass="26439">MRSAGEPSAGTSMSSRLLNRFGPAEDRFQEDVVLWLHGSAILSVPVSISSVQQDAVDYWTGVISPSGEFVNPASWLRRVLQTTALFICEAVDVLILIHLKILNALTELRICSIKKAFSSGKGQRSEVRDVDHLVSFFRLSRTANELKEESCGDDSTQRRRVSSQSNFKLYVVKTNWWRGNRPSASCLLISGVSSRHRKCLAPDSASGSVSSPWQRFSDCTVSDEIWRSWRLRNQIC</sequence>
<dbReference type="AlphaFoldDB" id="A0A6A4TF20"/>
<gene>
    <name evidence="1" type="ORF">F2P81_006680</name>
</gene>
<proteinExistence type="predicted"/>
<comment type="caution">
    <text evidence="1">The sequence shown here is derived from an EMBL/GenBank/DDBJ whole genome shotgun (WGS) entry which is preliminary data.</text>
</comment>